<gene>
    <name evidence="6" type="ORF">B9G99_07185</name>
</gene>
<evidence type="ECO:0000259" key="5">
    <source>
        <dbReference type="SMART" id="SM00062"/>
    </source>
</evidence>
<dbReference type="Pfam" id="PF00497">
    <property type="entry name" value="SBP_bac_3"/>
    <property type="match status" value="1"/>
</dbReference>
<dbReference type="GO" id="GO:0006865">
    <property type="term" value="P:amino acid transport"/>
    <property type="evidence" value="ECO:0007669"/>
    <property type="project" value="TreeGrafter"/>
</dbReference>
<dbReference type="InterPro" id="IPR051455">
    <property type="entry name" value="Bact_solute-bind_prot3"/>
</dbReference>
<proteinExistence type="inferred from homology"/>
<evidence type="ECO:0000313" key="7">
    <source>
        <dbReference type="Proteomes" id="UP000250025"/>
    </source>
</evidence>
<dbReference type="InterPro" id="IPR001638">
    <property type="entry name" value="Solute-binding_3/MltF_N"/>
</dbReference>
<dbReference type="RefSeq" id="WP_086623356.1">
    <property type="nucleotide sequence ID" value="NZ_CP021323.1"/>
</dbReference>
<feature type="chain" id="PRO_5016355527" evidence="4">
    <location>
        <begin position="29"/>
        <end position="391"/>
    </location>
</feature>
<keyword evidence="7" id="KW-1185">Reference proteome</keyword>
<dbReference type="KEGG" id="kus:B9G99_07185"/>
<evidence type="ECO:0000256" key="2">
    <source>
        <dbReference type="ARBA" id="ARBA00022448"/>
    </source>
</evidence>
<comment type="similarity">
    <text evidence="1">Belongs to the bacterial solute-binding protein 3 family.</text>
</comment>
<feature type="signal peptide" evidence="4">
    <location>
        <begin position="1"/>
        <end position="28"/>
    </location>
</feature>
<dbReference type="AlphaFoldDB" id="A0A2Z2HBX4"/>
<dbReference type="EMBL" id="CP021323">
    <property type="protein sequence ID" value="ARS54476.1"/>
    <property type="molecule type" value="Genomic_DNA"/>
</dbReference>
<evidence type="ECO:0000256" key="4">
    <source>
        <dbReference type="SAM" id="SignalP"/>
    </source>
</evidence>
<keyword evidence="2" id="KW-0813">Transport</keyword>
<evidence type="ECO:0000256" key="3">
    <source>
        <dbReference type="ARBA" id="ARBA00022729"/>
    </source>
</evidence>
<keyword evidence="3 4" id="KW-0732">Signal</keyword>
<sequence length="391" mass="41640">MTITKPWAWASTAGLLAIATLAPSTSHGATLDDVKSRGQLRCGVSDGLAGFSSPNAQGQWQGIDVDVCRAVATAVLGDPGKVTFAPLTAKERFTALQSGEVDLLSRNTTWTASRDNSMGLTFAGVTFYDGQGMMVNKDLGISSAKELDGASVCVSAGTTTELNLADYFRANDMTYNAVSFDEADQTAAGFDSGRCDVLTSDSSQLAALRLQLSDPTSAVILPERISKEPLGPVVRQGDEQWMKVVRWTLYAMLNAEESGITSANVDQMRDTPKSPDDARLLGKDGNFGEQMGLSNDWAYNIIKQVGNYGEIFERNVGKGSPLELDRGENALWTEGGFNTACRCGRANATRKGALSLTQGRPLRPAITALETTAHVASLHIHSTSQSRTAVA</sequence>
<dbReference type="SUPFAM" id="SSF53850">
    <property type="entry name" value="Periplasmic binding protein-like II"/>
    <property type="match status" value="1"/>
</dbReference>
<reference evidence="6 7" key="1">
    <citation type="journal article" date="2017" name="Int. J. Syst. Evol. Microbiol.">
        <title>Kushneria konosiri sp. nov., isolated from the Korean salt-fermented seafood Daemi-jeot.</title>
        <authorList>
            <person name="Yun J.H."/>
            <person name="Park S.K."/>
            <person name="Lee J.Y."/>
            <person name="Jung M.J."/>
            <person name="Bae J.W."/>
        </authorList>
    </citation>
    <scope>NUCLEOTIDE SEQUENCE [LARGE SCALE GENOMIC DNA]</scope>
    <source>
        <strain evidence="6 7">X49</strain>
    </source>
</reference>
<dbReference type="Proteomes" id="UP000250025">
    <property type="component" value="Chromosome"/>
</dbReference>
<accession>A0A2Z2HBX4</accession>
<protein>
    <submittedName>
        <fullName evidence="6">Amino acid ABC transporter substrate-binding protein</fullName>
    </submittedName>
</protein>
<dbReference type="CDD" id="cd13692">
    <property type="entry name" value="PBP2_BztA"/>
    <property type="match status" value="1"/>
</dbReference>
<name>A0A2Z2HBX4_9GAMM</name>
<evidence type="ECO:0000256" key="1">
    <source>
        <dbReference type="ARBA" id="ARBA00010333"/>
    </source>
</evidence>
<feature type="domain" description="Solute-binding protein family 3/N-terminal" evidence="5">
    <location>
        <begin position="39"/>
        <end position="268"/>
    </location>
</feature>
<organism evidence="6 7">
    <name type="scientific">Kushneria konosiri</name>
    <dbReference type="NCBI Taxonomy" id="698828"/>
    <lineage>
        <taxon>Bacteria</taxon>
        <taxon>Pseudomonadati</taxon>
        <taxon>Pseudomonadota</taxon>
        <taxon>Gammaproteobacteria</taxon>
        <taxon>Oceanospirillales</taxon>
        <taxon>Halomonadaceae</taxon>
        <taxon>Kushneria</taxon>
    </lineage>
</organism>
<dbReference type="PANTHER" id="PTHR30085:SF7">
    <property type="entry name" value="AMINO-ACID ABC TRANSPORTER-BINDING PROTEIN YHDW-RELATED"/>
    <property type="match status" value="1"/>
</dbReference>
<dbReference type="SMART" id="SM00062">
    <property type="entry name" value="PBPb"/>
    <property type="match status" value="1"/>
</dbReference>
<dbReference type="PANTHER" id="PTHR30085">
    <property type="entry name" value="AMINO ACID ABC TRANSPORTER PERMEASE"/>
    <property type="match status" value="1"/>
</dbReference>
<evidence type="ECO:0000313" key="6">
    <source>
        <dbReference type="EMBL" id="ARS54476.1"/>
    </source>
</evidence>
<dbReference type="OrthoDB" id="9777941at2"/>
<dbReference type="Gene3D" id="3.40.190.10">
    <property type="entry name" value="Periplasmic binding protein-like II"/>
    <property type="match status" value="2"/>
</dbReference>